<sequence>MEKRSRNILFYLSLGAFILISIGVTLYAQGYVYSFAEGKIVKTGSIRVSAQTSGKVLFDNKTQSSLSGLSDVFEKGRLRPRDYQIKITKDGFYDWGKTATVRAGELTNFPSVYLVTKTPKIEIASVSDELESLAEVIDPNSGTFETISQTLAVEPKAVKKVERLGGVDIVLIKTARGGILYKLTGDNLEVMESGVDDFVINKRRDRIAWRSADQVGVIWLKDTSYQPIHLAGDEEIILETSSEIDALDWFKTDDHLFVKARNNIFFVELDGRSNRNVYTVFTEANIDEIKSQSDGRLLIKFSDKYIYLEI</sequence>
<evidence type="ECO:0008006" key="3">
    <source>
        <dbReference type="Google" id="ProtNLM"/>
    </source>
</evidence>
<organism evidence="1 2">
    <name type="scientific">Candidatus Yanofskybacteria bacterium CG10_big_fil_rev_8_21_14_0_10_46_23</name>
    <dbReference type="NCBI Taxonomy" id="1975098"/>
    <lineage>
        <taxon>Bacteria</taxon>
        <taxon>Candidatus Yanofskyibacteriota</taxon>
    </lineage>
</organism>
<evidence type="ECO:0000313" key="2">
    <source>
        <dbReference type="Proteomes" id="UP000230232"/>
    </source>
</evidence>
<proteinExistence type="predicted"/>
<dbReference type="Proteomes" id="UP000230232">
    <property type="component" value="Unassembled WGS sequence"/>
</dbReference>
<protein>
    <recommendedName>
        <fullName evidence="3">PEGA domain-containing protein</fullName>
    </recommendedName>
</protein>
<dbReference type="AlphaFoldDB" id="A0A2H0R634"/>
<gene>
    <name evidence="1" type="ORF">COV31_01325</name>
</gene>
<reference evidence="1 2" key="1">
    <citation type="submission" date="2017-09" db="EMBL/GenBank/DDBJ databases">
        <title>Depth-based differentiation of microbial function through sediment-hosted aquifers and enrichment of novel symbionts in the deep terrestrial subsurface.</title>
        <authorList>
            <person name="Probst A.J."/>
            <person name="Ladd B."/>
            <person name="Jarett J.K."/>
            <person name="Geller-Mcgrath D.E."/>
            <person name="Sieber C.M."/>
            <person name="Emerson J.B."/>
            <person name="Anantharaman K."/>
            <person name="Thomas B.C."/>
            <person name="Malmstrom R."/>
            <person name="Stieglmeier M."/>
            <person name="Klingl A."/>
            <person name="Woyke T."/>
            <person name="Ryan C.M."/>
            <person name="Banfield J.F."/>
        </authorList>
    </citation>
    <scope>NUCLEOTIDE SEQUENCE [LARGE SCALE GENOMIC DNA]</scope>
    <source>
        <strain evidence="1">CG10_big_fil_rev_8_21_14_0_10_46_23</strain>
    </source>
</reference>
<evidence type="ECO:0000313" key="1">
    <source>
        <dbReference type="EMBL" id="PIR41494.1"/>
    </source>
</evidence>
<name>A0A2H0R634_9BACT</name>
<comment type="caution">
    <text evidence="1">The sequence shown here is derived from an EMBL/GenBank/DDBJ whole genome shotgun (WGS) entry which is preliminary data.</text>
</comment>
<dbReference type="EMBL" id="PCXO01000005">
    <property type="protein sequence ID" value="PIR41494.1"/>
    <property type="molecule type" value="Genomic_DNA"/>
</dbReference>
<accession>A0A2H0R634</accession>